<comment type="caution">
    <text evidence="7">The sequence shown here is derived from an EMBL/GenBank/DDBJ whole genome shotgun (WGS) entry which is preliminary data.</text>
</comment>
<feature type="compositionally biased region" description="Polar residues" evidence="4">
    <location>
        <begin position="1433"/>
        <end position="1444"/>
    </location>
</feature>
<dbReference type="SMART" id="SM00409">
    <property type="entry name" value="IG"/>
    <property type="match status" value="12"/>
</dbReference>
<name>A0A8J6ALQ7_GALPY</name>
<dbReference type="InterPro" id="IPR007110">
    <property type="entry name" value="Ig-like_dom"/>
</dbReference>
<organism evidence="7 8">
    <name type="scientific">Galemys pyrenaicus</name>
    <name type="common">Iberian desman</name>
    <name type="synonym">Pyrenean desman</name>
    <dbReference type="NCBI Taxonomy" id="202257"/>
    <lineage>
        <taxon>Eukaryota</taxon>
        <taxon>Metazoa</taxon>
        <taxon>Chordata</taxon>
        <taxon>Craniata</taxon>
        <taxon>Vertebrata</taxon>
        <taxon>Euteleostomi</taxon>
        <taxon>Mammalia</taxon>
        <taxon>Eutheria</taxon>
        <taxon>Laurasiatheria</taxon>
        <taxon>Eulipotyphla</taxon>
        <taxon>Talpidae</taxon>
        <taxon>Galemys</taxon>
    </lineage>
</organism>
<evidence type="ECO:0000256" key="1">
    <source>
        <dbReference type="ARBA" id="ARBA00022729"/>
    </source>
</evidence>
<evidence type="ECO:0000313" key="7">
    <source>
        <dbReference type="EMBL" id="KAG8520575.1"/>
    </source>
</evidence>
<feature type="compositionally biased region" description="Basic and acidic residues" evidence="4">
    <location>
        <begin position="2901"/>
        <end position="2917"/>
    </location>
</feature>
<reference evidence="7" key="1">
    <citation type="journal article" date="2021" name="Evol. Appl.">
        <title>The genome of the Pyrenean desman and the effects of bottlenecks and inbreeding on the genomic landscape of an endangered species.</title>
        <authorList>
            <person name="Escoda L."/>
            <person name="Castresana J."/>
        </authorList>
    </citation>
    <scope>NUCLEOTIDE SEQUENCE</scope>
    <source>
        <strain evidence="7">IBE-C5619</strain>
    </source>
</reference>
<dbReference type="GO" id="GO:0002764">
    <property type="term" value="P:immune response-regulating signaling pathway"/>
    <property type="evidence" value="ECO:0007669"/>
    <property type="project" value="TreeGrafter"/>
</dbReference>
<evidence type="ECO:0000256" key="4">
    <source>
        <dbReference type="SAM" id="MobiDB-lite"/>
    </source>
</evidence>
<feature type="region of interest" description="Disordered" evidence="4">
    <location>
        <begin position="895"/>
        <end position="914"/>
    </location>
</feature>
<feature type="non-terminal residue" evidence="7">
    <location>
        <position position="1"/>
    </location>
</feature>
<feature type="region of interest" description="Disordered" evidence="4">
    <location>
        <begin position="1409"/>
        <end position="1448"/>
    </location>
</feature>
<dbReference type="InterPro" id="IPR003598">
    <property type="entry name" value="Ig_sub2"/>
</dbReference>
<feature type="region of interest" description="Disordered" evidence="4">
    <location>
        <begin position="2606"/>
        <end position="2633"/>
    </location>
</feature>
<feature type="compositionally biased region" description="Polar residues" evidence="4">
    <location>
        <begin position="56"/>
        <end position="69"/>
    </location>
</feature>
<dbReference type="InterPro" id="IPR036179">
    <property type="entry name" value="Ig-like_dom_sf"/>
</dbReference>
<dbReference type="PROSITE" id="PS50835">
    <property type="entry name" value="IG_LIKE"/>
    <property type="match status" value="3"/>
</dbReference>
<feature type="compositionally biased region" description="Basic and acidic residues" evidence="4">
    <location>
        <begin position="540"/>
        <end position="550"/>
    </location>
</feature>
<feature type="compositionally biased region" description="Polar residues" evidence="4">
    <location>
        <begin position="2954"/>
        <end position="2973"/>
    </location>
</feature>
<keyword evidence="3" id="KW-0393">Immunoglobulin domain</keyword>
<dbReference type="GO" id="GO:0007166">
    <property type="term" value="P:cell surface receptor signaling pathway"/>
    <property type="evidence" value="ECO:0007669"/>
    <property type="project" value="UniProtKB-ARBA"/>
</dbReference>
<gene>
    <name evidence="7" type="ORF">J0S82_007443</name>
</gene>
<feature type="region of interest" description="Disordered" evidence="4">
    <location>
        <begin position="577"/>
        <end position="660"/>
    </location>
</feature>
<evidence type="ECO:0000259" key="6">
    <source>
        <dbReference type="PROSITE" id="PS50835"/>
    </source>
</evidence>
<evidence type="ECO:0000313" key="8">
    <source>
        <dbReference type="Proteomes" id="UP000700334"/>
    </source>
</evidence>
<keyword evidence="5" id="KW-0812">Transmembrane</keyword>
<feature type="region of interest" description="Disordered" evidence="4">
    <location>
        <begin position="531"/>
        <end position="561"/>
    </location>
</feature>
<dbReference type="InterPro" id="IPR013783">
    <property type="entry name" value="Ig-like_fold"/>
</dbReference>
<feature type="compositionally biased region" description="Polar residues" evidence="4">
    <location>
        <begin position="2093"/>
        <end position="2106"/>
    </location>
</feature>
<evidence type="ECO:0000256" key="3">
    <source>
        <dbReference type="ARBA" id="ARBA00023319"/>
    </source>
</evidence>
<evidence type="ECO:0000256" key="5">
    <source>
        <dbReference type="SAM" id="Phobius"/>
    </source>
</evidence>
<feature type="region of interest" description="Disordered" evidence="4">
    <location>
        <begin position="2730"/>
        <end position="2840"/>
    </location>
</feature>
<keyword evidence="1" id="KW-0732">Signal</keyword>
<dbReference type="PANTHER" id="PTHR11738">
    <property type="entry name" value="MHC CLASS I NK CELL RECEPTOR"/>
    <property type="match status" value="1"/>
</dbReference>
<feature type="domain" description="Ig-like" evidence="6">
    <location>
        <begin position="953"/>
        <end position="1036"/>
    </location>
</feature>
<keyword evidence="5" id="KW-1133">Transmembrane helix</keyword>
<dbReference type="Gene3D" id="2.60.40.10">
    <property type="entry name" value="Immunoglobulins"/>
    <property type="match status" value="17"/>
</dbReference>
<keyword evidence="5" id="KW-0472">Membrane</keyword>
<dbReference type="InterPro" id="IPR050412">
    <property type="entry name" value="Ig-like_Receptors_ImmuneReg"/>
</dbReference>
<dbReference type="Proteomes" id="UP000700334">
    <property type="component" value="Unassembled WGS sequence"/>
</dbReference>
<dbReference type="InterPro" id="IPR013151">
    <property type="entry name" value="Immunoglobulin_dom"/>
</dbReference>
<feature type="compositionally biased region" description="Basic and acidic residues" evidence="4">
    <location>
        <begin position="2790"/>
        <end position="2804"/>
    </location>
</feature>
<feature type="compositionally biased region" description="Basic and acidic residues" evidence="4">
    <location>
        <begin position="86"/>
        <end position="100"/>
    </location>
</feature>
<feature type="compositionally biased region" description="Basic and acidic residues" evidence="4">
    <location>
        <begin position="897"/>
        <end position="906"/>
    </location>
</feature>
<keyword evidence="7" id="KW-0675">Receptor</keyword>
<feature type="compositionally biased region" description="Basic and acidic residues" evidence="4">
    <location>
        <begin position="2755"/>
        <end position="2769"/>
    </location>
</feature>
<feature type="region of interest" description="Disordered" evidence="4">
    <location>
        <begin position="54"/>
        <end position="100"/>
    </location>
</feature>
<dbReference type="Pfam" id="PF13895">
    <property type="entry name" value="Ig_2"/>
    <property type="match status" value="1"/>
</dbReference>
<proteinExistence type="predicted"/>
<feature type="region of interest" description="Disordered" evidence="4">
    <location>
        <begin position="2893"/>
        <end position="2983"/>
    </location>
</feature>
<sequence>CTVSSPCWTTTHTLSLTHLTEPVGPAVCALTDGPLFILVSLRYHYLFPQNRPPGYSGSQGAPGSLSKATLGSADCDPGATSGRRHHGDESEAGMRAEDPEDRVLRSSARVNRGNDIVCRSQRRLHPDSAHLTVLNAGCVSGATPGPARDNLSRDPVPGGGVVKGRILNLESPSALWGSSAYWLRSHGRALDWDRLWASAPHGPRLGPWARAVGSRGSDNLKSLPRSDPAPHVLSLHPAARNTFHIENERTESSCALPTFDRLQASGEDAMSPSLTALLCLVGGATRAAGGGDQQFWVMGDVWEGPGLRAGNWGDACDQPLIPFQGPCPNPPSGLSQDLEGSSTLWGRKMSQQMGVKAQVPIPGMADAHAGSYRCLYRSPAGWSEQSDPLELVVLTGSYPRPGLSALPSPVVASGGTVTLRCGSGQGFGRFVLTEEGGHNSSWTLDSQQLPDGQFWALFPVGPVTPQSQEAVQVLWLLQEQAPGVVTPQCAPGAPGRPRPWDYTLGNLLRLGVAAVVLGVLGLLLLEALHSAGGPGRSGRRTQEAGAERKTLTGLQEATSSSPSPALVALLCLGEPREGGGRVPPGLAEGPQDAGPAGSTPGWRHAQPGLTALGPRPGAPGRASDQASLPGLCRGPRDQVQAGECSPHRLPPRGPDSGVTVGTPPKPAIWADPGPVVTEGSPVTLWCQGPLQAEFYRLYRDGGSEAMMAVKPHSPGDKGRFHFKSMGQHRAGRYQCDYHSSLDRSERSEPLALVVTGVYPAPALSAQPSPVVAAGGNVTLTCSSRDTAGTFYLLKEGGADPPRQRNASFLEGRHQALFPVGPANPSHEVTYRCYHESQTDPYVWSAPSTPLRLEVTGAYGEPSLWAEPGAPVLPGGSLTLRCGAQAGFGRFALARGEGPPRRLDGQRSPDFPLGPVSRTHGGRYRCYGGRNLSHAWSAPSAPLDVLIAGAHPKPSLSALPGPAASPGNNVTLRCRSAERADTFYLSKEGAPGPPQRLRVQDAAAPSEARFTLSAVDPALGGAYRCYSSHSSAPFALSLPSEPLELRVSGEAPPCPSARPRLGPELTQVGGRRRVRSELGRGAHRHGRAGTPPSCRPVGGASALCVRGIGMAEEPRGEPSGRWSRGACSRPVHSAAEALSPLPDSRARLGVSSSSWSIRSPAASVPRSPVLRGVSLHLGGGPGRGAEPGGRWVLPSCVLTPVFPSGPAARPRDYTLGNLLRLGVAAVLLGGALGAQEFHLYREGSSVPWHMQYPLKHGGKANFSIPYMTESYAGSYCCNYGSPAGWSEQSDPLELVMVTGFYPSPSLSALPSPVVASGGTVTLRCGSEQGFGRFVLTEEGEHNSSWTLDSQRLPDGHFQALFPVGPVTPGPRRLFRCYGCYRNTPQVWSLPSEPLELLVPGEERYLVTGALGSASSPGEPGVSRGARSSGPLDNGTVSESQTTDSCGKTGCGEPPSCPSPCRWGPIVAHGQNLTLQCGSGVGYDTFALAREGARDLLRRPGQGPQAGLSQAHFALGPVGRGHGGRYRCYGGHSLSALWSAPSAPLDILVAGWFNDTPSLSVHPGPNGTLGESVTLLCESQSPRDTFLLAKEGAAEHPLRVPAEPAAQKLQAEFPMGPAASALGGTYRCYSSFSSDPHLLSRPSAPLELLVSGRPRPPDYTLGNLLRLGVAAVVLGGCAGARGTRCRRVSAPHTSCLWGTGQWGDRTFPKPAIWADPGPVVAVGSPVTLWCQGPLQAEFYRLYRDGGSEAVATRPGSLETAPAHRAGQHQCACSSSSTASGGRRKRVRAQGLHLSLSFLGLGVMLPGNKSLSSLGVYPAPALSAQPSPVVAAGGRVDLICSSQGTVGTFYLLKEGGTDPPRQKNSSYHQGKVRALFPVGPARPSHGGTYRCYHNSVSYPNLYSEPSAPLRLQVTGTRAAEALSPLARTHGLTWVPGRAPPGLHAGEPHPPGHGRRCAGGPGAAAAGGSAQRRRTRGTAGRTFPKPAIWADPGPVVAEGSPVTLWCQGPLQVKFYRLYRDGGSEAVAADVAHSPGDKAGLTPRTLEPTGRDDTTPAAEGGGGDDPGGSRAELGAGVGTSWTTDADSLPGALPEPPSGLSQALSSPWTAQWLSGIRGPGGPGRGKLSILGSTDDTATGGQGQAPTRHVTEQHAGAYRCLYRSPPACQSRTPGAGAGRREQLRARPRALPPGGSALRGSAWGVVEGPHLTHCPPLLRPYPSPSLSALPSPVVASGGTVTLRCGSGQGCGRFVLTEEGEHNSSWTLDSQRLPDGHFQALFPVGPVTPSPKRLFRCYGYYRNTPQVWSLPSAPLELPVPALGRMGARGRDRYLPLTCAQQVPGGQQNALGATACRRERGALEPPKSLTSFLSLCPGPAGTPGPSHKACLHSCGLCPSPGGQKQPSLTAQPSSVVSQGASVTLRCLSDVACGLFKLYKEDGERIPELTSRPFQSDFRMGPVTQAHAGNYTCRCVYSLSIFMLSPPSKPLRIVVTGQRLSMPQRPTARASMDCPSGPLRQDRPRNADTVGLLRGAVEGSYRPQGLHVTPACASGAHGCVWESRNWLSRHWTRSRLSPPHFLMGKGLVRHYNSKSASDQHSSAMAAWDAKIIREGKEGRERRGLPGPVPSEPATPVSPGVHRKPSLLARPSTLVRLGERLALLCRSEMQCDDFYLKKEGADKPHVRMRAQLWDRLSQANYSLGPVKDKHSGTYTCYCSLRGSPNVWSAPSDPLAITVTGEMHSHPHSWRGADGTSQGGRSSGDEGEGLKETGPGRDNRTDDGEEDADTWYNPGVGPGATRGARDGAEREPFHRPPEPGTVSQSVATDRAVCSARRPTARPADQPQTSWPGPLTHWPRGLSQTHPQTLCWRWPLRLTGGSHRPRPPGGCAPRPLLMVMRCQSRFSGPLSKGQADVRQREQERNAARSQREPLSPTRTMSLRPEEGDRLCGGRADAQGCGAAGEEQPLTNRPSSQASTQNLLSQPSRAPRPGDNVTLSCRSQSASALFHLSREGGAPRQWRTGAQSLHGAFQGLFPLGPATPAHGGTYRCYGSPSSSEHSWSLPSEPLHLSVSGEGPVTSDAASFGAISAGAGHGDAWEFLREQDWLMERQAERQGGTLNVLLHSLWAHSGVCVQLTPVGGPEAGPAPHASHETRQVIPLDPRRQARARVSHGPSDFCVEPGAEKTSVCNCHRQLCEVRSGQSSGVTGPAQSRVMLTCQKLSLKTSPRPAEWSWFPGRCCRCPEAQTTQTQGGDNTPPDCLQIPKGKLDGPPTHLLVPAVLGVAGSALAVLLGLLAHRRCLGRKSWYQVWAGAEGLLERTPALPSPQPAHHCPLPLCPGPVRPDGRAGSRSAESGNEIPWVDSGPLVGRTSGCGFRTCRAVGTQLARAPCTGPCNCEVRTNPASDGSVLQALLGGTASPGRPEPRAHRWVLPAQPRVQPPASAPRGAHSLTTPSPQEPGAEAPREVTYAQLDPRVLARRKVTSASPRPKGPSPASCVYVELAAR</sequence>
<feature type="region of interest" description="Disordered" evidence="4">
    <location>
        <begin position="2024"/>
        <end position="2142"/>
    </location>
</feature>
<dbReference type="Pfam" id="PF00047">
    <property type="entry name" value="ig"/>
    <property type="match status" value="3"/>
</dbReference>
<feature type="region of interest" description="Disordered" evidence="4">
    <location>
        <begin position="3423"/>
        <end position="3484"/>
    </location>
</feature>
<dbReference type="SMART" id="SM00408">
    <property type="entry name" value="IGc2"/>
    <property type="match status" value="8"/>
</dbReference>
<feature type="region of interest" description="Disordered" evidence="4">
    <location>
        <begin position="2491"/>
        <end position="2515"/>
    </location>
</feature>
<keyword evidence="8" id="KW-1185">Reference proteome</keyword>
<feature type="region of interest" description="Disordered" evidence="4">
    <location>
        <begin position="3331"/>
        <end position="3350"/>
    </location>
</feature>
<dbReference type="SUPFAM" id="SSF48726">
    <property type="entry name" value="Immunoglobulin"/>
    <property type="match status" value="17"/>
</dbReference>
<feature type="domain" description="Ig-like" evidence="6">
    <location>
        <begin position="2959"/>
        <end position="3047"/>
    </location>
</feature>
<keyword evidence="2" id="KW-1015">Disulfide bond</keyword>
<protein>
    <submittedName>
        <fullName evidence="7">Leukocyte immunoglobulin-like receptor subfamily A member 6</fullName>
    </submittedName>
</protein>
<accession>A0A8J6ALQ7</accession>
<dbReference type="PANTHER" id="PTHR11738:SF88">
    <property type="entry name" value="IG-LIKE DOMAIN-CONTAINING PROTEIN"/>
    <property type="match status" value="1"/>
</dbReference>
<feature type="domain" description="Ig-like" evidence="6">
    <location>
        <begin position="1817"/>
        <end position="1888"/>
    </location>
</feature>
<feature type="transmembrane region" description="Helical" evidence="5">
    <location>
        <begin position="3262"/>
        <end position="3283"/>
    </location>
</feature>
<dbReference type="FunFam" id="2.60.40.10:FF:000049">
    <property type="entry name" value="Leukocyte immunoglobulin-like receptor subfamily B member 1"/>
    <property type="match status" value="13"/>
</dbReference>
<dbReference type="EMBL" id="JAGFMF010011562">
    <property type="protein sequence ID" value="KAG8520575.1"/>
    <property type="molecule type" value="Genomic_DNA"/>
</dbReference>
<feature type="region of interest" description="Disordered" evidence="4">
    <location>
        <begin position="1933"/>
        <end position="1982"/>
    </location>
</feature>
<dbReference type="GO" id="GO:0005886">
    <property type="term" value="C:plasma membrane"/>
    <property type="evidence" value="ECO:0007669"/>
    <property type="project" value="UniProtKB-SubCell"/>
</dbReference>
<dbReference type="InterPro" id="IPR003599">
    <property type="entry name" value="Ig_sub"/>
</dbReference>
<evidence type="ECO:0000256" key="2">
    <source>
        <dbReference type="ARBA" id="ARBA00023157"/>
    </source>
</evidence>